<geneLocation type="chloroplast" evidence="12"/>
<dbReference type="Gene3D" id="3.30.930.10">
    <property type="entry name" value="Bira Bifunctional Protein, Domain 2"/>
    <property type="match status" value="1"/>
</dbReference>
<keyword evidence="3 12" id="KW-0436">Ligase</keyword>
<sequence length="649" mass="77099">MKFSWQLVNNFLKIQEIKFKEIEDKLILSGIEIDNIIELNNDKILDLSITTNRKEINSALSLAREISIVTNLKMNLIPIKLNLTEETINQFNYTSYTHINYSRTHIIDEKINTRTPKWIVNQLQINEIEPKHTLEDIQKYIKIKWGQTFNIIKITNLDKLTLEYKLKDYQDTISSLINKNKFQKSRLQLISFQSDEQKIKKSFSNYDNNEFYENYYIDSIKIINTVYKNTTGKYKEIYKLLNFPIKEINLKQNTIHRWLGSTENKKTKFLGKSKTIEVLERLRFSPKYVKTKKLFTLQIPTYRSHDLQRDIDIIEEIGKIYEFKNFHSTYKKSIKKGNKSVNLLHMKNIRRTLRYLGFNETINCSLTINNYYKKDILKICNPINKEQKELRKNIIEGLIENYKYNIRYSDKNLFIFEIGKIFKRNKEKNCFLESKHLGGLIYTREYSRQNWLEKPQGIQILHVKGLIELFLEKINAEVKLKYLNNEVQSNSISPLLIQSNQIGIYNIKNNQIIGIIGELSHNNLSKNQKKSSRVYLFEINTEELINCIVQKNHLSYRHKEYSDYPSIVRDISLTLKKDEHVQKIQEELNNLNEPLIESIKIFNEYKTQNINQQRSIGVRITYRSFKKTLSSNDIKNVSVKIDKIIGEMM</sequence>
<dbReference type="InterPro" id="IPR041616">
    <property type="entry name" value="PheRS_beta_core"/>
</dbReference>
<dbReference type="GO" id="GO:0004826">
    <property type="term" value="F:phenylalanine-tRNA ligase activity"/>
    <property type="evidence" value="ECO:0007669"/>
    <property type="project" value="UniProtKB-EC"/>
</dbReference>
<dbReference type="Gene3D" id="3.30.56.10">
    <property type="match status" value="2"/>
</dbReference>
<dbReference type="PROSITE" id="PS51483">
    <property type="entry name" value="B5"/>
    <property type="match status" value="1"/>
</dbReference>
<dbReference type="GeneID" id="33356538"/>
<comment type="cofactor">
    <cofactor evidence="1">
        <name>Mg(2+)</name>
        <dbReference type="ChEBI" id="CHEBI:18420"/>
    </cofactor>
</comment>
<evidence type="ECO:0000256" key="3">
    <source>
        <dbReference type="ARBA" id="ARBA00022598"/>
    </source>
</evidence>
<dbReference type="InterPro" id="IPR045864">
    <property type="entry name" value="aa-tRNA-synth_II/BPL/LPL"/>
</dbReference>
<dbReference type="InterPro" id="IPR005147">
    <property type="entry name" value="tRNA_synthase_B5-dom"/>
</dbReference>
<feature type="domain" description="FDX-ACB" evidence="10">
    <location>
        <begin position="562"/>
        <end position="649"/>
    </location>
</feature>
<dbReference type="PANTHER" id="PTHR10947">
    <property type="entry name" value="PHENYLALANYL-TRNA SYNTHETASE BETA CHAIN AND LEUCINE-RICH REPEAT-CONTAINING PROTEIN 47"/>
    <property type="match status" value="1"/>
</dbReference>
<evidence type="ECO:0000259" key="11">
    <source>
        <dbReference type="PROSITE" id="PS51483"/>
    </source>
</evidence>
<proteinExistence type="predicted"/>
<dbReference type="AlphaFoldDB" id="A0A1Z1MAU8"/>
<dbReference type="InterPro" id="IPR009061">
    <property type="entry name" value="DNA-bd_dom_put_sf"/>
</dbReference>
<dbReference type="EC" id="6.1.1.20" evidence="2"/>
<dbReference type="Pfam" id="PF03484">
    <property type="entry name" value="B5"/>
    <property type="match status" value="1"/>
</dbReference>
<organism evidence="12">
    <name type="scientific">Vertebrata thuyoides</name>
    <dbReference type="NCBI Taxonomy" id="2006970"/>
    <lineage>
        <taxon>Eukaryota</taxon>
        <taxon>Rhodophyta</taxon>
        <taxon>Florideophyceae</taxon>
        <taxon>Rhodymeniophycidae</taxon>
        <taxon>Ceramiales</taxon>
        <taxon>Rhodomelaceae</taxon>
        <taxon>Polysiphonioideae</taxon>
        <taxon>Vertebrata</taxon>
    </lineage>
</organism>
<evidence type="ECO:0000256" key="5">
    <source>
        <dbReference type="ARBA" id="ARBA00022741"/>
    </source>
</evidence>
<evidence type="ECO:0000313" key="12">
    <source>
        <dbReference type="EMBL" id="ARW63208.1"/>
    </source>
</evidence>
<dbReference type="Pfam" id="PF17759">
    <property type="entry name" value="tRNA_synthFbeta"/>
    <property type="match status" value="1"/>
</dbReference>
<dbReference type="GO" id="GO:0003723">
    <property type="term" value="F:RNA binding"/>
    <property type="evidence" value="ECO:0007669"/>
    <property type="project" value="InterPro"/>
</dbReference>
<feature type="domain" description="B5" evidence="11">
    <location>
        <begin position="243"/>
        <end position="328"/>
    </location>
</feature>
<dbReference type="InterPro" id="IPR005121">
    <property type="entry name" value="Fdx_antiC-bd"/>
</dbReference>
<evidence type="ECO:0000259" key="10">
    <source>
        <dbReference type="PROSITE" id="PS51447"/>
    </source>
</evidence>
<dbReference type="PROSITE" id="PS51447">
    <property type="entry name" value="FDX_ACB"/>
    <property type="match status" value="1"/>
</dbReference>
<evidence type="ECO:0000256" key="2">
    <source>
        <dbReference type="ARBA" id="ARBA00012814"/>
    </source>
</evidence>
<dbReference type="GO" id="GO:0006432">
    <property type="term" value="P:phenylalanyl-tRNA aminoacylation"/>
    <property type="evidence" value="ECO:0007669"/>
    <property type="project" value="InterPro"/>
</dbReference>
<dbReference type="Gene3D" id="3.30.70.380">
    <property type="entry name" value="Ferrodoxin-fold anticodon-binding domain"/>
    <property type="match status" value="1"/>
</dbReference>
<dbReference type="SUPFAM" id="SSF54991">
    <property type="entry name" value="Anticodon-binding domain of PheRS"/>
    <property type="match status" value="1"/>
</dbReference>
<evidence type="ECO:0000256" key="7">
    <source>
        <dbReference type="ARBA" id="ARBA00022842"/>
    </source>
</evidence>
<gene>
    <name evidence="12" type="primary">syfB</name>
</gene>
<evidence type="ECO:0000256" key="9">
    <source>
        <dbReference type="ARBA" id="ARBA00023146"/>
    </source>
</evidence>
<keyword evidence="5" id="KW-0547">Nucleotide-binding</keyword>
<dbReference type="SUPFAM" id="SSF46955">
    <property type="entry name" value="Putative DNA-binding domain"/>
    <property type="match status" value="2"/>
</dbReference>
<dbReference type="GO" id="GO:0000287">
    <property type="term" value="F:magnesium ion binding"/>
    <property type="evidence" value="ECO:0007669"/>
    <property type="project" value="InterPro"/>
</dbReference>
<keyword evidence="12" id="KW-0934">Plastid</keyword>
<evidence type="ECO:0000256" key="4">
    <source>
        <dbReference type="ARBA" id="ARBA00022723"/>
    </source>
</evidence>
<dbReference type="PANTHER" id="PTHR10947:SF3">
    <property type="entry name" value="LEUCINE-RICH REPEAT-CONTAINING PROTEIN 47"/>
    <property type="match status" value="1"/>
</dbReference>
<reference evidence="12" key="1">
    <citation type="journal article" date="2017" name="J. Phycol.">
        <title>Analysis of chloroplast genomes and a supermatrix inform reclassification of the Rhodomelaceae (Rhodophyta).</title>
        <authorList>
            <person name="Diaz-Tapia P."/>
            <person name="Maggs C.A."/>
            <person name="West J.A."/>
            <person name="Verbruggen H."/>
        </authorList>
    </citation>
    <scope>NUCLEOTIDE SEQUENCE</scope>
    <source>
        <strain evidence="12">PD546</strain>
    </source>
</reference>
<dbReference type="Pfam" id="PF03147">
    <property type="entry name" value="FDX-ACB"/>
    <property type="match status" value="1"/>
</dbReference>
<dbReference type="SUPFAM" id="SSF55681">
    <property type="entry name" value="Class II aaRS and biotin synthetases"/>
    <property type="match status" value="1"/>
</dbReference>
<evidence type="ECO:0000256" key="8">
    <source>
        <dbReference type="ARBA" id="ARBA00022917"/>
    </source>
</evidence>
<name>A0A1Z1MAU8_9FLOR</name>
<dbReference type="SMART" id="SM00896">
    <property type="entry name" value="FDX-ACB"/>
    <property type="match status" value="1"/>
</dbReference>
<protein>
    <recommendedName>
        <fullName evidence="2">phenylalanine--tRNA ligase</fullName>
        <ecNumber evidence="2">6.1.1.20</ecNumber>
    </recommendedName>
</protein>
<dbReference type="RefSeq" id="YP_009394646.1">
    <property type="nucleotide sequence ID" value="NC_035273.1"/>
</dbReference>
<keyword evidence="9" id="KW-0030">Aminoacyl-tRNA synthetase</keyword>
<keyword evidence="4" id="KW-0479">Metal-binding</keyword>
<keyword evidence="8" id="KW-0648">Protein biosynthesis</keyword>
<dbReference type="InterPro" id="IPR036690">
    <property type="entry name" value="Fdx_antiC-bd_sf"/>
</dbReference>
<keyword evidence="6" id="KW-0067">ATP-binding</keyword>
<dbReference type="InterPro" id="IPR045060">
    <property type="entry name" value="Phe-tRNA-ligase_IIc_bsu"/>
</dbReference>
<evidence type="ECO:0000256" key="1">
    <source>
        <dbReference type="ARBA" id="ARBA00001946"/>
    </source>
</evidence>
<dbReference type="EMBL" id="MF101426">
    <property type="protein sequence ID" value="ARW63208.1"/>
    <property type="molecule type" value="Genomic_DNA"/>
</dbReference>
<keyword evidence="7" id="KW-0460">Magnesium</keyword>
<dbReference type="GO" id="GO:0005524">
    <property type="term" value="F:ATP binding"/>
    <property type="evidence" value="ECO:0007669"/>
    <property type="project" value="UniProtKB-KW"/>
</dbReference>
<evidence type="ECO:0000256" key="6">
    <source>
        <dbReference type="ARBA" id="ARBA00022840"/>
    </source>
</evidence>
<accession>A0A1Z1MAU8</accession>
<keyword evidence="12" id="KW-0150">Chloroplast</keyword>
<dbReference type="SMART" id="SM00874">
    <property type="entry name" value="B5"/>
    <property type="match status" value="1"/>
</dbReference>